<dbReference type="Gene3D" id="3.10.20.30">
    <property type="match status" value="1"/>
</dbReference>
<dbReference type="SUPFAM" id="SSF54285">
    <property type="entry name" value="MoaD/ThiS"/>
    <property type="match status" value="1"/>
</dbReference>
<organism evidence="1 2">
    <name type="scientific">Pseudomarimonas salicorniae</name>
    <dbReference type="NCBI Taxonomy" id="2933270"/>
    <lineage>
        <taxon>Bacteria</taxon>
        <taxon>Pseudomonadati</taxon>
        <taxon>Pseudomonadota</taxon>
        <taxon>Gammaproteobacteria</taxon>
        <taxon>Lysobacterales</taxon>
        <taxon>Lysobacteraceae</taxon>
        <taxon>Pseudomarimonas</taxon>
    </lineage>
</organism>
<evidence type="ECO:0000313" key="2">
    <source>
        <dbReference type="Proteomes" id="UP001431449"/>
    </source>
</evidence>
<dbReference type="EMBL" id="JALNMH010000009">
    <property type="protein sequence ID" value="MCK7594409.1"/>
    <property type="molecule type" value="Genomic_DNA"/>
</dbReference>
<dbReference type="InterPro" id="IPR012675">
    <property type="entry name" value="Beta-grasp_dom_sf"/>
</dbReference>
<keyword evidence="2" id="KW-1185">Reference proteome</keyword>
<dbReference type="PANTHER" id="PTHR38031">
    <property type="entry name" value="SULFUR CARRIER PROTEIN SLR0821-RELATED"/>
    <property type="match status" value="1"/>
</dbReference>
<dbReference type="PANTHER" id="PTHR38031:SF1">
    <property type="entry name" value="SULFUR CARRIER PROTEIN CYSO"/>
    <property type="match status" value="1"/>
</dbReference>
<dbReference type="InterPro" id="IPR003749">
    <property type="entry name" value="ThiS/MoaD-like"/>
</dbReference>
<evidence type="ECO:0000313" key="1">
    <source>
        <dbReference type="EMBL" id="MCK7594409.1"/>
    </source>
</evidence>
<protein>
    <submittedName>
        <fullName evidence="1">MoaD/ThiS family protein</fullName>
    </submittedName>
</protein>
<dbReference type="RefSeq" id="WP_248209554.1">
    <property type="nucleotide sequence ID" value="NZ_JALNMH010000009.1"/>
</dbReference>
<dbReference type="InterPro" id="IPR052045">
    <property type="entry name" value="Sulfur_Carrier/Prot_Modifier"/>
</dbReference>
<sequence length="93" mass="9924">MPSITLASSITQRVGRGPGEWRIDCVAPTVEACLEAAFADSPALRGYLLDEHGRVRPHVAVFVDGRALRDKSDLGIPLEADAEIHVFQALSGG</sequence>
<reference evidence="1" key="1">
    <citation type="submission" date="2022-04" db="EMBL/GenBank/DDBJ databases">
        <title>Lysobacter sp. CAU 1642 isolated from sea sand.</title>
        <authorList>
            <person name="Kim W."/>
        </authorList>
    </citation>
    <scope>NUCLEOTIDE SEQUENCE</scope>
    <source>
        <strain evidence="1">CAU 1642</strain>
    </source>
</reference>
<dbReference type="CDD" id="cd17040">
    <property type="entry name" value="Ubl_MoaD_like"/>
    <property type="match status" value="1"/>
</dbReference>
<accession>A0ABT0GIN6</accession>
<dbReference type="Pfam" id="PF02597">
    <property type="entry name" value="ThiS"/>
    <property type="match status" value="1"/>
</dbReference>
<gene>
    <name evidence="1" type="ORF">M0G41_12095</name>
</gene>
<comment type="caution">
    <text evidence="1">The sequence shown here is derived from an EMBL/GenBank/DDBJ whole genome shotgun (WGS) entry which is preliminary data.</text>
</comment>
<dbReference type="Proteomes" id="UP001431449">
    <property type="component" value="Unassembled WGS sequence"/>
</dbReference>
<dbReference type="InterPro" id="IPR016155">
    <property type="entry name" value="Mopterin_synth/thiamin_S_b"/>
</dbReference>
<proteinExistence type="predicted"/>
<name>A0ABT0GIN6_9GAMM</name>